<dbReference type="Pfam" id="PF01359">
    <property type="entry name" value="Transposase_1"/>
    <property type="match status" value="1"/>
</dbReference>
<feature type="transmembrane region" description="Helical" evidence="6">
    <location>
        <begin position="577"/>
        <end position="595"/>
    </location>
</feature>
<feature type="transmembrane region" description="Helical" evidence="6">
    <location>
        <begin position="249"/>
        <end position="275"/>
    </location>
</feature>
<evidence type="ECO:0000256" key="4">
    <source>
        <dbReference type="ARBA" id="ARBA00023239"/>
    </source>
</evidence>
<dbReference type="GO" id="GO:0004383">
    <property type="term" value="F:guanylate cyclase activity"/>
    <property type="evidence" value="ECO:0007669"/>
    <property type="project" value="UniProtKB-EC"/>
</dbReference>
<dbReference type="PROSITE" id="PS50011">
    <property type="entry name" value="PROTEIN_KINASE_DOM"/>
    <property type="match status" value="1"/>
</dbReference>
<dbReference type="Proteomes" id="UP000095283">
    <property type="component" value="Unplaced"/>
</dbReference>
<dbReference type="InterPro" id="IPR028082">
    <property type="entry name" value="Peripla_BP_I"/>
</dbReference>
<dbReference type="GO" id="GO:0005886">
    <property type="term" value="C:plasma membrane"/>
    <property type="evidence" value="ECO:0007669"/>
    <property type="project" value="TreeGrafter"/>
</dbReference>
<sequence>MSCVVFSAQYVYDWTLISAAEVMAHLSTFYKTTMLGWGFLTKYDFGEVERFPYLTNIISNSLSSVVRIFQKAVYLITNFNYKFQIFLDVIILCIDTAKNRRKFILQAAESNVISEEYVYLNLGMKSLAFELISPQKYIFRTIIRNCLSLTGEVTINENGTRDPLFTLYGLDAEGRQTAYMNLTYVNKEAWYCILRDMLYKSITFFYIAVKYLLDILRNQRRFGPLGGGKGNIKTILAGTECPKDFWEQYLVYIIIAGVLILMFSIAICIILGCIFRTKQIEQERLKAEWQIPFARLRKPPSRKELLSKRSLQSNPSTITGDSKFTINTEFGHYDVYFLEKDPVLSTKHAASELTNEDYEIFPKVIVLILQLRKFDHDNINKFIGLSIDGSEYLTVWRMCARGSLQGNFTIDAFFMFCLIRDIAEVIIVKSTVIYFGLHYLHSSFLSFHGRLRSSCCLVNDSWQVKISDYGMRRLKAHSTVIKHRKCLVIVFITQPFSELLWVAPEHLRNNVFNYSKEGDVYSFAIICSEIITKRAAWNHQERKESIDGVVTLIFKKIKFIGIALLDQKSTFKINIKILLRFFACFIRINLLIHISSDSSSKGKMLLMHANQYDLYSLKMFSSTVLADITSDVLKLVILMSMTETLWNTTINEEPQEELAEQLVVDKVTVSRRLHEMGKIRKLGKWVPYELSETALVADSTHASSCLPGNARRTICGKLLRVTKNGLCMTITPDSQQHPRQKVLLRIWWDTKGLLQLGETVTAEHYGRQMIDLLDGMGEKRPFTEQRSRKVILLHDNARPHHDFELRLGSSSTCGVFTGLDAFGLPFIPVDAELSSRIVRSRCG</sequence>
<evidence type="ECO:0000256" key="1">
    <source>
        <dbReference type="ARBA" id="ARBA00001436"/>
    </source>
</evidence>
<proteinExistence type="predicted"/>
<keyword evidence="3" id="KW-0547">Nucleotide-binding</keyword>
<dbReference type="PANTHER" id="PTHR11920:SF495">
    <property type="entry name" value="RECEPTOR-TYPE GUANYLATE CYCLASE GCY-7"/>
    <property type="match status" value="1"/>
</dbReference>
<evidence type="ECO:0000259" key="7">
    <source>
        <dbReference type="PROSITE" id="PS50011"/>
    </source>
</evidence>
<dbReference type="InterPro" id="IPR000719">
    <property type="entry name" value="Prot_kinase_dom"/>
</dbReference>
<keyword evidence="5" id="KW-0141">cGMP biosynthesis</keyword>
<keyword evidence="6" id="KW-0472">Membrane</keyword>
<dbReference type="PANTHER" id="PTHR11920">
    <property type="entry name" value="GUANYLYL CYCLASE"/>
    <property type="match status" value="1"/>
</dbReference>
<evidence type="ECO:0000256" key="5">
    <source>
        <dbReference type="ARBA" id="ARBA00023293"/>
    </source>
</evidence>
<dbReference type="SUPFAM" id="SSF53822">
    <property type="entry name" value="Periplasmic binding protein-like I"/>
    <property type="match status" value="1"/>
</dbReference>
<dbReference type="InterPro" id="IPR001888">
    <property type="entry name" value="Transposase_1"/>
</dbReference>
<dbReference type="SUPFAM" id="SSF56112">
    <property type="entry name" value="Protein kinase-like (PK-like)"/>
    <property type="match status" value="1"/>
</dbReference>
<dbReference type="InterPro" id="IPR001245">
    <property type="entry name" value="Ser-Thr/Tyr_kinase_cat_dom"/>
</dbReference>
<evidence type="ECO:0000256" key="3">
    <source>
        <dbReference type="ARBA" id="ARBA00022741"/>
    </source>
</evidence>
<dbReference type="InterPro" id="IPR011009">
    <property type="entry name" value="Kinase-like_dom_sf"/>
</dbReference>
<dbReference type="Gene3D" id="1.10.10.10">
    <property type="entry name" value="Winged helix-like DNA-binding domain superfamily/Winged helix DNA-binding domain"/>
    <property type="match status" value="1"/>
</dbReference>
<dbReference type="GO" id="GO:0004672">
    <property type="term" value="F:protein kinase activity"/>
    <property type="evidence" value="ECO:0007669"/>
    <property type="project" value="InterPro"/>
</dbReference>
<evidence type="ECO:0000313" key="8">
    <source>
        <dbReference type="Proteomes" id="UP000095283"/>
    </source>
</evidence>
<dbReference type="InterPro" id="IPR036388">
    <property type="entry name" value="WH-like_DNA-bd_sf"/>
</dbReference>
<evidence type="ECO:0000256" key="6">
    <source>
        <dbReference type="SAM" id="Phobius"/>
    </source>
</evidence>
<evidence type="ECO:0000256" key="2">
    <source>
        <dbReference type="ARBA" id="ARBA00012202"/>
    </source>
</evidence>
<dbReference type="WBParaSite" id="Hba_04666">
    <property type="protein sequence ID" value="Hba_04666"/>
    <property type="gene ID" value="Hba_04666"/>
</dbReference>
<dbReference type="Gene3D" id="1.10.510.10">
    <property type="entry name" value="Transferase(Phosphotransferase) domain 1"/>
    <property type="match status" value="1"/>
</dbReference>
<dbReference type="Gene3D" id="3.30.420.10">
    <property type="entry name" value="Ribonuclease H-like superfamily/Ribonuclease H"/>
    <property type="match status" value="1"/>
</dbReference>
<dbReference type="GO" id="GO:0003676">
    <property type="term" value="F:nucleic acid binding"/>
    <property type="evidence" value="ECO:0007669"/>
    <property type="project" value="InterPro"/>
</dbReference>
<dbReference type="Pfam" id="PF07714">
    <property type="entry name" value="PK_Tyr_Ser-Thr"/>
    <property type="match status" value="1"/>
</dbReference>
<evidence type="ECO:0000313" key="9">
    <source>
        <dbReference type="WBParaSite" id="Hba_04666"/>
    </source>
</evidence>
<dbReference type="InterPro" id="IPR036397">
    <property type="entry name" value="RNaseH_sf"/>
</dbReference>
<dbReference type="GO" id="GO:0004016">
    <property type="term" value="F:adenylate cyclase activity"/>
    <property type="evidence" value="ECO:0007669"/>
    <property type="project" value="TreeGrafter"/>
</dbReference>
<protein>
    <recommendedName>
        <fullName evidence="2">guanylate cyclase</fullName>
        <ecNumber evidence="2">4.6.1.2</ecNumber>
    </recommendedName>
</protein>
<dbReference type="GO" id="GO:0005524">
    <property type="term" value="F:ATP binding"/>
    <property type="evidence" value="ECO:0007669"/>
    <property type="project" value="InterPro"/>
</dbReference>
<dbReference type="EC" id="4.6.1.2" evidence="2"/>
<dbReference type="GO" id="GO:0001653">
    <property type="term" value="F:peptide receptor activity"/>
    <property type="evidence" value="ECO:0007669"/>
    <property type="project" value="TreeGrafter"/>
</dbReference>
<keyword evidence="4" id="KW-0456">Lyase</keyword>
<keyword evidence="8" id="KW-1185">Reference proteome</keyword>
<reference evidence="9" key="1">
    <citation type="submission" date="2016-11" db="UniProtKB">
        <authorList>
            <consortium name="WormBaseParasite"/>
        </authorList>
    </citation>
    <scope>IDENTIFICATION</scope>
</reference>
<feature type="domain" description="Protein kinase" evidence="7">
    <location>
        <begin position="322"/>
        <end position="586"/>
    </location>
</feature>
<keyword evidence="6" id="KW-1133">Transmembrane helix</keyword>
<keyword evidence="6" id="KW-0812">Transmembrane</keyword>
<comment type="catalytic activity">
    <reaction evidence="1">
        <text>GTP = 3',5'-cyclic GMP + diphosphate</text>
        <dbReference type="Rhea" id="RHEA:13665"/>
        <dbReference type="ChEBI" id="CHEBI:33019"/>
        <dbReference type="ChEBI" id="CHEBI:37565"/>
        <dbReference type="ChEBI" id="CHEBI:57746"/>
        <dbReference type="EC" id="4.6.1.2"/>
    </reaction>
</comment>
<dbReference type="GO" id="GO:0007168">
    <property type="term" value="P:receptor guanylyl cyclase signaling pathway"/>
    <property type="evidence" value="ECO:0007669"/>
    <property type="project" value="TreeGrafter"/>
</dbReference>
<dbReference type="InterPro" id="IPR050401">
    <property type="entry name" value="Cyclic_nucleotide_synthase"/>
</dbReference>
<organism evidence="8 9">
    <name type="scientific">Heterorhabditis bacteriophora</name>
    <name type="common">Entomopathogenic nematode worm</name>
    <dbReference type="NCBI Taxonomy" id="37862"/>
    <lineage>
        <taxon>Eukaryota</taxon>
        <taxon>Metazoa</taxon>
        <taxon>Ecdysozoa</taxon>
        <taxon>Nematoda</taxon>
        <taxon>Chromadorea</taxon>
        <taxon>Rhabditida</taxon>
        <taxon>Rhabditina</taxon>
        <taxon>Rhabditomorpha</taxon>
        <taxon>Strongyloidea</taxon>
        <taxon>Heterorhabditidae</taxon>
        <taxon>Heterorhabditis</taxon>
    </lineage>
</organism>
<name>A0A1I7WI73_HETBA</name>
<accession>A0A1I7WI73</accession>
<dbReference type="AlphaFoldDB" id="A0A1I7WI73"/>